<organism evidence="1 2">
    <name type="scientific">Arachis hypogaea</name>
    <name type="common">Peanut</name>
    <dbReference type="NCBI Taxonomy" id="3818"/>
    <lineage>
        <taxon>Eukaryota</taxon>
        <taxon>Viridiplantae</taxon>
        <taxon>Streptophyta</taxon>
        <taxon>Embryophyta</taxon>
        <taxon>Tracheophyta</taxon>
        <taxon>Spermatophyta</taxon>
        <taxon>Magnoliopsida</taxon>
        <taxon>eudicotyledons</taxon>
        <taxon>Gunneridae</taxon>
        <taxon>Pentapetalae</taxon>
        <taxon>rosids</taxon>
        <taxon>fabids</taxon>
        <taxon>Fabales</taxon>
        <taxon>Fabaceae</taxon>
        <taxon>Papilionoideae</taxon>
        <taxon>50 kb inversion clade</taxon>
        <taxon>dalbergioids sensu lato</taxon>
        <taxon>Dalbergieae</taxon>
        <taxon>Pterocarpus clade</taxon>
        <taxon>Arachis</taxon>
    </lineage>
</organism>
<dbReference type="Proteomes" id="UP000289738">
    <property type="component" value="Chromosome B05"/>
</dbReference>
<dbReference type="AlphaFoldDB" id="A0A444Z7Q5"/>
<sequence length="94" mass="10668">MASTRVISIQRTKLRLFLLSSWNLAPFFSSRSSFLYILAPQPCRCSCASLLNPRSNARSLTLFPFKQPIPQDPFLHPSPTTLVCYLLGNPLIIW</sequence>
<evidence type="ECO:0000313" key="1">
    <source>
        <dbReference type="EMBL" id="RYR10212.1"/>
    </source>
</evidence>
<accession>A0A444Z7Q5</accession>
<comment type="caution">
    <text evidence="1">The sequence shown here is derived from an EMBL/GenBank/DDBJ whole genome shotgun (WGS) entry which is preliminary data.</text>
</comment>
<keyword evidence="2" id="KW-1185">Reference proteome</keyword>
<proteinExistence type="predicted"/>
<gene>
    <name evidence="1" type="ORF">Ahy_B05g078683</name>
</gene>
<dbReference type="EMBL" id="SDMP01000015">
    <property type="protein sequence ID" value="RYR10212.1"/>
    <property type="molecule type" value="Genomic_DNA"/>
</dbReference>
<reference evidence="1 2" key="1">
    <citation type="submission" date="2019-01" db="EMBL/GenBank/DDBJ databases">
        <title>Sequencing of cultivated peanut Arachis hypogaea provides insights into genome evolution and oil improvement.</title>
        <authorList>
            <person name="Chen X."/>
        </authorList>
    </citation>
    <scope>NUCLEOTIDE SEQUENCE [LARGE SCALE GENOMIC DNA]</scope>
    <source>
        <strain evidence="2">cv. Fuhuasheng</strain>
        <tissue evidence="1">Leaves</tissue>
    </source>
</reference>
<evidence type="ECO:0000313" key="2">
    <source>
        <dbReference type="Proteomes" id="UP000289738"/>
    </source>
</evidence>
<protein>
    <submittedName>
        <fullName evidence="1">Uncharacterized protein</fullName>
    </submittedName>
</protein>
<name>A0A444Z7Q5_ARAHY</name>